<feature type="region of interest" description="Disordered" evidence="2">
    <location>
        <begin position="39"/>
        <end position="434"/>
    </location>
</feature>
<feature type="compositionally biased region" description="Polar residues" evidence="2">
    <location>
        <begin position="416"/>
        <end position="432"/>
    </location>
</feature>
<gene>
    <name evidence="3" type="ORF">D9611_003089</name>
</gene>
<dbReference type="Proteomes" id="UP000541558">
    <property type="component" value="Unassembled WGS sequence"/>
</dbReference>
<reference evidence="3 4" key="1">
    <citation type="journal article" date="2020" name="ISME J.">
        <title>Uncovering the hidden diversity of litter-decomposition mechanisms in mushroom-forming fungi.</title>
        <authorList>
            <person name="Floudas D."/>
            <person name="Bentzer J."/>
            <person name="Ahren D."/>
            <person name="Johansson T."/>
            <person name="Persson P."/>
            <person name="Tunlid A."/>
        </authorList>
    </citation>
    <scope>NUCLEOTIDE SEQUENCE [LARGE SCALE GENOMIC DNA]</scope>
    <source>
        <strain evidence="3 4">CBS 175.51</strain>
    </source>
</reference>
<evidence type="ECO:0000313" key="3">
    <source>
        <dbReference type="EMBL" id="KAF5337354.1"/>
    </source>
</evidence>
<evidence type="ECO:0000256" key="2">
    <source>
        <dbReference type="SAM" id="MobiDB-lite"/>
    </source>
</evidence>
<dbReference type="AlphaFoldDB" id="A0A8H5C920"/>
<name>A0A8H5C920_9AGAR</name>
<accession>A0A8H5C920</accession>
<feature type="compositionally biased region" description="Polar residues" evidence="2">
    <location>
        <begin position="302"/>
        <end position="318"/>
    </location>
</feature>
<evidence type="ECO:0000313" key="4">
    <source>
        <dbReference type="Proteomes" id="UP000541558"/>
    </source>
</evidence>
<keyword evidence="4" id="KW-1185">Reference proteome</keyword>
<sequence>MPAKEQQGGSPKAPSKPTTRSSLRQSLNLASVGKAIIAGVRSNHSSTDEQRIAKKSKESSKRLSVTPQQASAPRASIGGESRPLAKPSKRENTPEAKPITRKRVSGQHSRSSTDEMAKSPDNNATPTGPAPTRGSSLRPKSANPPAASALPKLRSRAIAAETMKPPSPAPAKAGARRRLSTSSSEEGGKEQRKPQASPSVERNTRPISPLPHRAALKSSSAVNATPPATPSTPSKLKPPSSPTIPKNGSPTRPTKLMKTTNTSTTKNLPRPPSASSSATPNTPKSSALKAALTRSAQDKTKTGSTPLRGSPMTPSRDSPSPLARRQRQQMSKSTASSSFASTSAGNMSNISEGNTEDSDEEDDVQQLLAPMANLAAATPAMPRIQRTTRRRIVNAPETPSREKPSLKNSLLFPPANRNSSLRPPKPSANNERAQAARASILSWEHASLSASQYLGPGEADKMLYDVQAPFSGPTSPTTSHMEIPPSPCLSAIDSPGLGFGSISQVLLPDVTPSPAVHLSASRFSISPEAAGESSTTYLRLQLAAAEDLSIERMHRIMGLEEELHNVKQSHMRDLEEYAMQLDHAEKNDDRARHIAALEEQLRALRVNHEMAVRNVVAQKEAAARAEKERALRVQRRKLDAVYATVLAGTAWGNVKEACQVELEVMQEEKQVLSCLLAQLEAMTLSL</sequence>
<feature type="compositionally biased region" description="Polar residues" evidence="2">
    <location>
        <begin position="62"/>
        <end position="71"/>
    </location>
</feature>
<keyword evidence="1" id="KW-0175">Coiled coil</keyword>
<proteinExistence type="predicted"/>
<comment type="caution">
    <text evidence="3">The sequence shown here is derived from an EMBL/GenBank/DDBJ whole genome shotgun (WGS) entry which is preliminary data.</text>
</comment>
<feature type="compositionally biased region" description="Polar residues" evidence="2">
    <location>
        <begin position="16"/>
        <end position="27"/>
    </location>
</feature>
<feature type="coiled-coil region" evidence="1">
    <location>
        <begin position="567"/>
        <end position="614"/>
    </location>
</feature>
<feature type="compositionally biased region" description="Low complexity" evidence="2">
    <location>
        <begin position="367"/>
        <end position="382"/>
    </location>
</feature>
<dbReference type="EMBL" id="JAACJK010000057">
    <property type="protein sequence ID" value="KAF5337354.1"/>
    <property type="molecule type" value="Genomic_DNA"/>
</dbReference>
<evidence type="ECO:0000256" key="1">
    <source>
        <dbReference type="SAM" id="Coils"/>
    </source>
</evidence>
<dbReference type="OrthoDB" id="3203770at2759"/>
<feature type="compositionally biased region" description="Acidic residues" evidence="2">
    <location>
        <begin position="354"/>
        <end position="364"/>
    </location>
</feature>
<feature type="region of interest" description="Disordered" evidence="2">
    <location>
        <begin position="1"/>
        <end position="27"/>
    </location>
</feature>
<organism evidence="3 4">
    <name type="scientific">Ephemerocybe angulata</name>
    <dbReference type="NCBI Taxonomy" id="980116"/>
    <lineage>
        <taxon>Eukaryota</taxon>
        <taxon>Fungi</taxon>
        <taxon>Dikarya</taxon>
        <taxon>Basidiomycota</taxon>
        <taxon>Agaricomycotina</taxon>
        <taxon>Agaricomycetes</taxon>
        <taxon>Agaricomycetidae</taxon>
        <taxon>Agaricales</taxon>
        <taxon>Agaricineae</taxon>
        <taxon>Psathyrellaceae</taxon>
        <taxon>Ephemerocybe</taxon>
    </lineage>
</organism>
<feature type="compositionally biased region" description="Low complexity" evidence="2">
    <location>
        <begin position="331"/>
        <end position="344"/>
    </location>
</feature>
<feature type="compositionally biased region" description="Low complexity" evidence="2">
    <location>
        <begin position="218"/>
        <end position="246"/>
    </location>
</feature>
<feature type="compositionally biased region" description="Low complexity" evidence="2">
    <location>
        <begin position="254"/>
        <end position="287"/>
    </location>
</feature>
<protein>
    <submittedName>
        <fullName evidence="3">Uncharacterized protein</fullName>
    </submittedName>
</protein>
<feature type="compositionally biased region" description="Basic and acidic residues" evidence="2">
    <location>
        <begin position="46"/>
        <end position="61"/>
    </location>
</feature>